<accession>A0A6N6MTB9</accession>
<gene>
    <name evidence="1" type="ORF">F6X51_13300</name>
</gene>
<dbReference type="PANTHER" id="PTHR35271:SF1">
    <property type="entry name" value="ABC TRANSPORTER, SUBSTRATE-BINDING LIPOPROTEIN"/>
    <property type="match status" value="1"/>
</dbReference>
<dbReference type="AlphaFoldDB" id="A0A6N6MTB9"/>
<dbReference type="RefSeq" id="WP_150964148.1">
    <property type="nucleotide sequence ID" value="NZ_VZZJ01000010.1"/>
</dbReference>
<proteinExistence type="predicted"/>
<dbReference type="Pfam" id="PF04392">
    <property type="entry name" value="ABC_sub_bind"/>
    <property type="match status" value="1"/>
</dbReference>
<comment type="caution">
    <text evidence="1">The sequence shown here is derived from an EMBL/GenBank/DDBJ whole genome shotgun (WGS) entry which is preliminary data.</text>
</comment>
<dbReference type="InterPro" id="IPR007487">
    <property type="entry name" value="ABC_transpt-TYRBP-like"/>
</dbReference>
<dbReference type="Gene3D" id="3.40.50.2300">
    <property type="match status" value="2"/>
</dbReference>
<dbReference type="EMBL" id="VZZJ01000010">
    <property type="protein sequence ID" value="KAB1072958.1"/>
    <property type="molecule type" value="Genomic_DNA"/>
</dbReference>
<evidence type="ECO:0000313" key="1">
    <source>
        <dbReference type="EMBL" id="KAB1072958.1"/>
    </source>
</evidence>
<keyword evidence="2" id="KW-1185">Reference proteome</keyword>
<name>A0A6N6MTB9_9HYPH</name>
<dbReference type="Proteomes" id="UP000441523">
    <property type="component" value="Unassembled WGS sequence"/>
</dbReference>
<sequence>MKRRHLVAAMAGALLAPRTGRAQQGRWPVVGFLSISSPEAVRPSLLPAFQRGLAEAGYVEGRNVAIRYVWAEGSYERLPTLAGELVQQKVDVIVAAGGTIAALTSRAATSDIPIVGLAGDDPVRLGLATSIGRPGGNFTGVVQLVVASVGKRAELLHELVPDMKVVAFLDNRLRTNAPQQVSEMQEASRALGLDLVVIDASDDEGLRSALPVARAKAGGLVLAGDPFFFARRTLITSLVQQHALPTIYFFKEFVLSGGLISYGSNLASAFRQIGVYAGRILAGAKASELPLVQQTDKLELVINLKAARALGLTVPTSILIQAEDVFD</sequence>
<evidence type="ECO:0000313" key="2">
    <source>
        <dbReference type="Proteomes" id="UP000441523"/>
    </source>
</evidence>
<dbReference type="CDD" id="cd06325">
    <property type="entry name" value="PBP1_ABC_unchar_transporter"/>
    <property type="match status" value="1"/>
</dbReference>
<protein>
    <submittedName>
        <fullName evidence="1">ABC transporter substrate-binding protein</fullName>
    </submittedName>
</protein>
<organism evidence="1 2">
    <name type="scientific">Methylobacterium planeticum</name>
    <dbReference type="NCBI Taxonomy" id="2615211"/>
    <lineage>
        <taxon>Bacteria</taxon>
        <taxon>Pseudomonadati</taxon>
        <taxon>Pseudomonadota</taxon>
        <taxon>Alphaproteobacteria</taxon>
        <taxon>Hyphomicrobiales</taxon>
        <taxon>Methylobacteriaceae</taxon>
        <taxon>Methylobacterium</taxon>
    </lineage>
</organism>
<dbReference type="PANTHER" id="PTHR35271">
    <property type="entry name" value="ABC TRANSPORTER, SUBSTRATE-BINDING LIPOPROTEIN-RELATED"/>
    <property type="match status" value="1"/>
</dbReference>
<reference evidence="1 2" key="1">
    <citation type="submission" date="2019-09" db="EMBL/GenBank/DDBJ databases">
        <title>YIM 132548 draft genome.</title>
        <authorList>
            <person name="Jiang L."/>
        </authorList>
    </citation>
    <scope>NUCLEOTIDE SEQUENCE [LARGE SCALE GENOMIC DNA]</scope>
    <source>
        <strain evidence="1 2">YIM 132548</strain>
    </source>
</reference>